<keyword evidence="1" id="KW-0812">Transmembrane</keyword>
<keyword evidence="1" id="KW-0472">Membrane</keyword>
<reference evidence="3 4" key="2">
    <citation type="submission" date="2017-06" db="EMBL/GenBank/DDBJ databases">
        <authorList>
            <person name="Kim H.J."/>
            <person name="Triplett B.A."/>
        </authorList>
    </citation>
    <scope>NUCLEOTIDE SEQUENCE [LARGE SCALE GENOMIC DNA]</scope>
    <source>
        <strain evidence="3">Kingella_eburonensis</strain>
    </source>
</reference>
<name>A0A238TD56_9NEIS</name>
<reference evidence="2" key="1">
    <citation type="submission" date="2017-05" db="EMBL/GenBank/DDBJ databases">
        <authorList>
            <person name="Song R."/>
            <person name="Chenine A.L."/>
            <person name="Ruprecht R.M."/>
        </authorList>
    </citation>
    <scope>NUCLEOTIDE SEQUENCE</scope>
    <source>
        <strain evidence="2">Kingella_eburonensis</strain>
    </source>
</reference>
<gene>
    <name evidence="2" type="ORF">KEBURONENSIS_01925</name>
    <name evidence="3" type="ORF">KEBURONENSIS_01944</name>
</gene>
<dbReference type="AlphaFoldDB" id="A0A238TD56"/>
<sequence>MEKQKLFLFLTLLFSFIFLLLIGTGVYLLSLKTQPEKQYGIAAILFAIGAASAQFTSLMLYLKAKTGQNHAE</sequence>
<feature type="transmembrane region" description="Helical" evidence="1">
    <location>
        <begin position="41"/>
        <end position="62"/>
    </location>
</feature>
<accession>A0A238TD56</accession>
<evidence type="ECO:0000313" key="4">
    <source>
        <dbReference type="Proteomes" id="UP000215450"/>
    </source>
</evidence>
<dbReference type="STRING" id="1522312.GCA_900177895_01606"/>
<organism evidence="3 4">
    <name type="scientific">Kingella negevensis</name>
    <dbReference type="NCBI Taxonomy" id="1522312"/>
    <lineage>
        <taxon>Bacteria</taxon>
        <taxon>Pseudomonadati</taxon>
        <taxon>Pseudomonadota</taxon>
        <taxon>Betaproteobacteria</taxon>
        <taxon>Neisseriales</taxon>
        <taxon>Neisseriaceae</taxon>
        <taxon>Kingella</taxon>
    </lineage>
</organism>
<protein>
    <submittedName>
        <fullName evidence="3">Uncharacterized protein</fullName>
    </submittedName>
</protein>
<dbReference type="EMBL" id="FXUV01000050">
    <property type="protein sequence ID" value="SMQ13179.1"/>
    <property type="molecule type" value="Genomic_DNA"/>
</dbReference>
<proteinExistence type="predicted"/>
<dbReference type="EMBL" id="FXUV02000057">
    <property type="protein sequence ID" value="SNB81704.1"/>
    <property type="molecule type" value="Genomic_DNA"/>
</dbReference>
<feature type="transmembrane region" description="Helical" evidence="1">
    <location>
        <begin position="7"/>
        <end position="29"/>
    </location>
</feature>
<dbReference type="GeneID" id="83625705"/>
<dbReference type="InterPro" id="IPR049967">
    <property type="entry name" value="NGO_0222-like"/>
</dbReference>
<evidence type="ECO:0000313" key="3">
    <source>
        <dbReference type="EMBL" id="SNB81704.1"/>
    </source>
</evidence>
<dbReference type="RefSeq" id="WP_032138206.1">
    <property type="nucleotide sequence ID" value="NZ_CCNJ01000076.1"/>
</dbReference>
<evidence type="ECO:0000313" key="2">
    <source>
        <dbReference type="EMBL" id="SMQ13179.1"/>
    </source>
</evidence>
<keyword evidence="1" id="KW-1133">Transmembrane helix</keyword>
<dbReference type="Proteomes" id="UP000215450">
    <property type="component" value="Unassembled WGS sequence"/>
</dbReference>
<dbReference type="NCBIfam" id="NF042413">
    <property type="entry name" value="NGO_0222_fam"/>
    <property type="match status" value="1"/>
</dbReference>
<keyword evidence="4" id="KW-1185">Reference proteome</keyword>
<evidence type="ECO:0000256" key="1">
    <source>
        <dbReference type="SAM" id="Phobius"/>
    </source>
</evidence>